<dbReference type="Pfam" id="PF14698">
    <property type="entry name" value="ASL_C2"/>
    <property type="match status" value="1"/>
</dbReference>
<accession>A0A329RYH6</accession>
<comment type="caution">
    <text evidence="4">The sequence shown here is derived from an EMBL/GenBank/DDBJ whole genome shotgun (WGS) entry which is preliminary data.</text>
</comment>
<sequence>MTDAPKEAKKLWGGRFRGNVDPVMNKFNESLSVDKRMWRVDLDGSQAYARALEKSGVLTTAEADQIVAGLDKVGEEWAAGAFQPKDGDEDIHTANERRLTELIGAVGGKLHTGRSRNDQVATDVRLYLKRTIVGIQDGLKELIGTANQLAENNIDLLMPGFTHLQPAQPLRFSHWVLSHGAALLRDADRLADLTKRALAKSLGFANVTPNSLDGVCDRDFIAEFLFWASMLMVHLSQVSEDLIIYNTLKFVTMADAYSTGSSLMPQKKNPDALELLRGKSGTVIGRLNGFLVTLKGLPRSYNKDLQEDKTALFDVVDTIQDCLQIATGVLATMTPHGDKMRSFLVTEMLATDLAEYLVRKGVPFRETHHVAGAAVRLAEDKNKALSALTFEELSTLHPKFEEDVLEVWNFDVSVERKNVTGGTSKSAVQKQIADIKAWLA</sequence>
<dbReference type="GO" id="GO:0004056">
    <property type="term" value="F:argininosuccinate lyase activity"/>
    <property type="evidence" value="ECO:0007669"/>
    <property type="project" value="InterPro"/>
</dbReference>
<reference evidence="4 5" key="1">
    <citation type="submission" date="2018-01" db="EMBL/GenBank/DDBJ databases">
        <title>Draft genome of the strawberry crown rot pathogen Phytophthora cactorum.</title>
        <authorList>
            <person name="Armitage A.D."/>
            <person name="Lysoe E."/>
            <person name="Nellist C.F."/>
            <person name="Harrison R.J."/>
            <person name="Brurberg M.B."/>
        </authorList>
    </citation>
    <scope>NUCLEOTIDE SEQUENCE [LARGE SCALE GENOMIC DNA]</scope>
    <source>
        <strain evidence="4 5">10300</strain>
    </source>
</reference>
<dbReference type="Proteomes" id="UP000251314">
    <property type="component" value="Unassembled WGS sequence"/>
</dbReference>
<dbReference type="Gene3D" id="1.20.200.10">
    <property type="entry name" value="Fumarase/aspartase (Central domain)"/>
    <property type="match status" value="2"/>
</dbReference>
<dbReference type="InterPro" id="IPR000362">
    <property type="entry name" value="Fumarate_lyase_fam"/>
</dbReference>
<dbReference type="FunFam" id="1.20.200.10:FF:000015">
    <property type="entry name" value="argininosuccinate lyase isoform X2"/>
    <property type="match status" value="1"/>
</dbReference>
<dbReference type="EMBL" id="MJFZ01000486">
    <property type="protein sequence ID" value="RAW28472.1"/>
    <property type="molecule type" value="Genomic_DNA"/>
</dbReference>
<evidence type="ECO:0000259" key="3">
    <source>
        <dbReference type="Pfam" id="PF14698"/>
    </source>
</evidence>
<feature type="domain" description="Fumarate lyase N-terminal" evidence="2">
    <location>
        <begin position="14"/>
        <end position="202"/>
    </location>
</feature>
<dbReference type="SUPFAM" id="SSF48557">
    <property type="entry name" value="L-aspartase-like"/>
    <property type="match status" value="1"/>
</dbReference>
<dbReference type="PANTHER" id="PTHR43814:SF1">
    <property type="entry name" value="ARGININOSUCCINATE LYASE"/>
    <property type="match status" value="1"/>
</dbReference>
<name>A0A329RYH6_9STRA</name>
<evidence type="ECO:0000313" key="5">
    <source>
        <dbReference type="Proteomes" id="UP000251314"/>
    </source>
</evidence>
<dbReference type="FunFam" id="1.10.275.10:FF:000002">
    <property type="entry name" value="Argininosuccinate lyase"/>
    <property type="match status" value="1"/>
</dbReference>
<dbReference type="STRING" id="29920.A0A329RYH6"/>
<dbReference type="Gene3D" id="1.10.40.30">
    <property type="entry name" value="Fumarase/aspartase (C-terminal domain)"/>
    <property type="match status" value="1"/>
</dbReference>
<dbReference type="InterPro" id="IPR020557">
    <property type="entry name" value="Fumarate_lyase_CS"/>
</dbReference>
<dbReference type="PRINTS" id="PR00145">
    <property type="entry name" value="ARGSUCLYASE"/>
</dbReference>
<evidence type="ECO:0000259" key="2">
    <source>
        <dbReference type="Pfam" id="PF00206"/>
    </source>
</evidence>
<organism evidence="4 5">
    <name type="scientific">Phytophthora cactorum</name>
    <dbReference type="NCBI Taxonomy" id="29920"/>
    <lineage>
        <taxon>Eukaryota</taxon>
        <taxon>Sar</taxon>
        <taxon>Stramenopiles</taxon>
        <taxon>Oomycota</taxon>
        <taxon>Peronosporomycetes</taxon>
        <taxon>Peronosporales</taxon>
        <taxon>Peronosporaceae</taxon>
        <taxon>Phytophthora</taxon>
    </lineage>
</organism>
<dbReference type="InterPro" id="IPR029419">
    <property type="entry name" value="Arg_succ_lyase_C"/>
</dbReference>
<dbReference type="OrthoDB" id="2561043at2759"/>
<dbReference type="GO" id="GO:0005829">
    <property type="term" value="C:cytosol"/>
    <property type="evidence" value="ECO:0007669"/>
    <property type="project" value="TreeGrafter"/>
</dbReference>
<keyword evidence="5" id="KW-1185">Reference proteome</keyword>
<evidence type="ECO:0000256" key="1">
    <source>
        <dbReference type="ARBA" id="ARBA00010755"/>
    </source>
</evidence>
<protein>
    <submittedName>
        <fullName evidence="4">Argininosuccinate lyase</fullName>
    </submittedName>
</protein>
<dbReference type="HAMAP" id="MF_00006">
    <property type="entry name" value="Arg_succ_lyase"/>
    <property type="match status" value="1"/>
</dbReference>
<keyword evidence="4" id="KW-0456">Lyase</keyword>
<dbReference type="InterPro" id="IPR024083">
    <property type="entry name" value="Fumarase/histidase_N"/>
</dbReference>
<proteinExistence type="inferred from homology"/>
<dbReference type="VEuPathDB" id="FungiDB:PC110_g15148"/>
<dbReference type="PANTHER" id="PTHR43814">
    <property type="entry name" value="ARGININOSUCCINATE LYASE"/>
    <property type="match status" value="1"/>
</dbReference>
<evidence type="ECO:0000313" key="4">
    <source>
        <dbReference type="EMBL" id="RAW28472.1"/>
    </source>
</evidence>
<dbReference type="AlphaFoldDB" id="A0A329RYH6"/>
<dbReference type="FunFam" id="1.10.40.30:FF:000001">
    <property type="entry name" value="Argininosuccinate lyase"/>
    <property type="match status" value="1"/>
</dbReference>
<dbReference type="InterPro" id="IPR009049">
    <property type="entry name" value="Argininosuccinate_lyase"/>
</dbReference>
<dbReference type="Gene3D" id="1.10.275.10">
    <property type="entry name" value="Fumarase/aspartase (N-terminal domain)"/>
    <property type="match status" value="2"/>
</dbReference>
<feature type="domain" description="Argininosuccinate lyase C-terminal" evidence="3">
    <location>
        <begin position="348"/>
        <end position="415"/>
    </location>
</feature>
<dbReference type="NCBIfam" id="TIGR00838">
    <property type="entry name" value="argH"/>
    <property type="match status" value="1"/>
</dbReference>
<gene>
    <name evidence="4" type="ORF">PC110_g15148</name>
</gene>
<comment type="similarity">
    <text evidence="1">Belongs to the lyase 1 family. Argininosuccinate lyase subfamily.</text>
</comment>
<dbReference type="InterPro" id="IPR008948">
    <property type="entry name" value="L-Aspartase-like"/>
</dbReference>
<dbReference type="InterPro" id="IPR022761">
    <property type="entry name" value="Fumarate_lyase_N"/>
</dbReference>
<dbReference type="PROSITE" id="PS00163">
    <property type="entry name" value="FUMARATE_LYASES"/>
    <property type="match status" value="1"/>
</dbReference>
<dbReference type="Pfam" id="PF00206">
    <property type="entry name" value="Lyase_1"/>
    <property type="match status" value="1"/>
</dbReference>
<dbReference type="CDD" id="cd01359">
    <property type="entry name" value="Argininosuccinate_lyase"/>
    <property type="match status" value="1"/>
</dbReference>
<dbReference type="GO" id="GO:0042450">
    <property type="term" value="P:L-arginine biosynthetic process via ornithine"/>
    <property type="evidence" value="ECO:0007669"/>
    <property type="project" value="InterPro"/>
</dbReference>
<dbReference type="PRINTS" id="PR00149">
    <property type="entry name" value="FUMRATELYASE"/>
</dbReference>